<dbReference type="GO" id="GO:0003677">
    <property type="term" value="F:DNA binding"/>
    <property type="evidence" value="ECO:0007669"/>
    <property type="project" value="UniProtKB-KW"/>
</dbReference>
<protein>
    <submittedName>
        <fullName evidence="2">Transposase, IS605 OrfB family, central region</fullName>
    </submittedName>
</protein>
<sequence>QKWEERKKGCLYSRGDKSKKGNLNTRIEFEKEKPTLRINTGNRRWIKTNIKRAVNRENDKWIQFISKLLQAQKTGEYFPYSVEIRLINNQIYAFISFEEILPKEPVITKEEGIIGIDINASPFHIALVSVKTDGNLQAVNKISLHKLIGKTKDQRGYLSWQIAHKIVETAIIQNKAIAIEKLENLPKGKKGDGNKKLRKRLQQWIYKGLLDKIKAIAKREGVQIIEINPAYTSIIGALKYAPQYSLDKDTAGAFAIGRKALGFKEEIPKNYEKLITDKEYQKFAIEKLTKEKQKTQEILRTENNQYKKKPLKRKINDLNRQIKLLKSLYSEPQTQQSVNQWKEQMRGWQYASYKLWQVVKVALTTPVLGKSLNRDLSPLKPLLVEGDWDRIVRRLVPVSWDRGYGVDKYRQLGRYPHLNKAEYKYPSPKCS</sequence>
<dbReference type="RefSeq" id="WP_097000298.1">
    <property type="nucleotide sequence ID" value="NZ_OBEI01000003.1"/>
</dbReference>
<name>A0A285NER1_9AQUI</name>
<evidence type="ECO:0000313" key="2">
    <source>
        <dbReference type="EMBL" id="SNZ07992.1"/>
    </source>
</evidence>
<gene>
    <name evidence="2" type="ORF">SAMN06265182_1127</name>
</gene>
<dbReference type="OrthoDB" id="9600at2"/>
<evidence type="ECO:0000256" key="1">
    <source>
        <dbReference type="ARBA" id="ARBA00023125"/>
    </source>
</evidence>
<organism evidence="2 3">
    <name type="scientific">Persephonella hydrogeniphila</name>
    <dbReference type="NCBI Taxonomy" id="198703"/>
    <lineage>
        <taxon>Bacteria</taxon>
        <taxon>Pseudomonadati</taxon>
        <taxon>Aquificota</taxon>
        <taxon>Aquificia</taxon>
        <taxon>Aquificales</taxon>
        <taxon>Hydrogenothermaceae</taxon>
        <taxon>Persephonella</taxon>
    </lineage>
</organism>
<evidence type="ECO:0000313" key="3">
    <source>
        <dbReference type="Proteomes" id="UP000219036"/>
    </source>
</evidence>
<reference evidence="3" key="1">
    <citation type="submission" date="2017-09" db="EMBL/GenBank/DDBJ databases">
        <authorList>
            <person name="Varghese N."/>
            <person name="Submissions S."/>
        </authorList>
    </citation>
    <scope>NUCLEOTIDE SEQUENCE [LARGE SCALE GENOMIC DNA]</scope>
    <source>
        <strain evidence="3">DSM 15103</strain>
    </source>
</reference>
<dbReference type="Proteomes" id="UP000219036">
    <property type="component" value="Unassembled WGS sequence"/>
</dbReference>
<feature type="non-terminal residue" evidence="2">
    <location>
        <position position="1"/>
    </location>
</feature>
<dbReference type="InterPro" id="IPR010095">
    <property type="entry name" value="Cas12f1-like_TNB"/>
</dbReference>
<accession>A0A285NER1</accession>
<keyword evidence="1" id="KW-0238">DNA-binding</keyword>
<dbReference type="NCBIfam" id="TIGR01766">
    <property type="entry name" value="IS200/IS605 family accessory protein TnpB-like domain"/>
    <property type="match status" value="1"/>
</dbReference>
<dbReference type="AlphaFoldDB" id="A0A285NER1"/>
<dbReference type="EMBL" id="OBEI01000003">
    <property type="protein sequence ID" value="SNZ07992.1"/>
    <property type="molecule type" value="Genomic_DNA"/>
</dbReference>
<keyword evidence="3" id="KW-1185">Reference proteome</keyword>
<proteinExistence type="predicted"/>